<dbReference type="InterPro" id="IPR000253">
    <property type="entry name" value="FHA_dom"/>
</dbReference>
<dbReference type="Gene3D" id="2.60.200.20">
    <property type="match status" value="1"/>
</dbReference>
<keyword evidence="3" id="KW-1185">Reference proteome</keyword>
<name>A0ABR2I6T1_9EUKA</name>
<organism evidence="2 3">
    <name type="scientific">Tritrichomonas musculus</name>
    <dbReference type="NCBI Taxonomy" id="1915356"/>
    <lineage>
        <taxon>Eukaryota</taxon>
        <taxon>Metamonada</taxon>
        <taxon>Parabasalia</taxon>
        <taxon>Tritrichomonadida</taxon>
        <taxon>Tritrichomonadidae</taxon>
        <taxon>Tritrichomonas</taxon>
    </lineage>
</organism>
<dbReference type="PANTHER" id="PTHR13233:SF0">
    <property type="entry name" value="MICROSPHERULE PROTEIN 1"/>
    <property type="match status" value="1"/>
</dbReference>
<evidence type="ECO:0000313" key="3">
    <source>
        <dbReference type="Proteomes" id="UP001470230"/>
    </source>
</evidence>
<dbReference type="InterPro" id="IPR008984">
    <property type="entry name" value="SMAD_FHA_dom_sf"/>
</dbReference>
<dbReference type="Pfam" id="PF00498">
    <property type="entry name" value="FHA"/>
    <property type="match status" value="1"/>
</dbReference>
<protein>
    <submittedName>
        <fullName evidence="2">Microspherule protein 1</fullName>
    </submittedName>
</protein>
<dbReference type="PROSITE" id="PS50006">
    <property type="entry name" value="FHA_DOMAIN"/>
    <property type="match status" value="1"/>
</dbReference>
<sequence length="328" mass="38420">MKKFSDLDYDSLPDPRSNYWSAKDDACVFYILAICPFIDIKRNIKMLPRKTSVDIYDRFKKIMKTPQLQDRLMQRFSGNFVDEPLPFSESEIYAMSKIFRDSHRKAIDTVAGIPYLFNPIRTPDAIFKQVIHMKKKLQLNDYQSNYYIRRYLTFVKKIRSIKTVHSYHEKIQLESGSLSKKLKNKPIEYISNNKSFDDIETFLNSQFRSSDLAILFGFMSIHKIQNTRVIVGRQSPKVKVDINLSMYCMQTVCRQHCGISFCSDGKFYLTVFGRDVFINGELFYKNQNIQLKNHDIIDVGGIPLMFVENPTFRMKVNALFENKINSSS</sequence>
<reference evidence="2 3" key="1">
    <citation type="submission" date="2024-04" db="EMBL/GenBank/DDBJ databases">
        <title>Tritrichomonas musculus Genome.</title>
        <authorList>
            <person name="Alves-Ferreira E."/>
            <person name="Grigg M."/>
            <person name="Lorenzi H."/>
            <person name="Galac M."/>
        </authorList>
    </citation>
    <scope>NUCLEOTIDE SEQUENCE [LARGE SCALE GENOMIC DNA]</scope>
    <source>
        <strain evidence="2 3">EAF2021</strain>
    </source>
</reference>
<proteinExistence type="predicted"/>
<dbReference type="SUPFAM" id="SSF49879">
    <property type="entry name" value="SMAD/FHA domain"/>
    <property type="match status" value="1"/>
</dbReference>
<evidence type="ECO:0000313" key="2">
    <source>
        <dbReference type="EMBL" id="KAK8858244.1"/>
    </source>
</evidence>
<evidence type="ECO:0000259" key="1">
    <source>
        <dbReference type="PROSITE" id="PS50006"/>
    </source>
</evidence>
<dbReference type="InterPro" id="IPR037912">
    <property type="entry name" value="MCRS1"/>
</dbReference>
<dbReference type="EMBL" id="JAPFFF010000019">
    <property type="protein sequence ID" value="KAK8858244.1"/>
    <property type="molecule type" value="Genomic_DNA"/>
</dbReference>
<dbReference type="Proteomes" id="UP001470230">
    <property type="component" value="Unassembled WGS sequence"/>
</dbReference>
<dbReference type="PANTHER" id="PTHR13233">
    <property type="entry name" value="MICROSPHERULE PROTEIN 1"/>
    <property type="match status" value="1"/>
</dbReference>
<comment type="caution">
    <text evidence="2">The sequence shown here is derived from an EMBL/GenBank/DDBJ whole genome shotgun (WGS) entry which is preliminary data.</text>
</comment>
<feature type="domain" description="FHA" evidence="1">
    <location>
        <begin position="229"/>
        <end position="275"/>
    </location>
</feature>
<accession>A0ABR2I6T1</accession>
<gene>
    <name evidence="2" type="ORF">M9Y10_013345</name>
</gene>